<proteinExistence type="inferred from homology"/>
<organism evidence="12 13">
    <name type="scientific">Williamsia serinedens</name>
    <dbReference type="NCBI Taxonomy" id="391736"/>
    <lineage>
        <taxon>Bacteria</taxon>
        <taxon>Bacillati</taxon>
        <taxon>Actinomycetota</taxon>
        <taxon>Actinomycetes</taxon>
        <taxon>Mycobacteriales</taxon>
        <taxon>Nocardiaceae</taxon>
        <taxon>Williamsia</taxon>
    </lineage>
</organism>
<keyword evidence="3" id="KW-0378">Hydrolase</keyword>
<dbReference type="InterPro" id="IPR012338">
    <property type="entry name" value="Beta-lactam/transpept-like"/>
</dbReference>
<keyword evidence="9" id="KW-1133">Transmembrane helix</keyword>
<feature type="domain" description="Peptidase S11 D-alanyl-D-alanine carboxypeptidase A N-terminal" evidence="11">
    <location>
        <begin position="107"/>
        <end position="335"/>
    </location>
</feature>
<keyword evidence="5" id="KW-0573">Peptidoglycan synthesis</keyword>
<dbReference type="SUPFAM" id="SSF56601">
    <property type="entry name" value="beta-lactamase/transpeptidase-like"/>
    <property type="match status" value="1"/>
</dbReference>
<evidence type="ECO:0000313" key="13">
    <source>
        <dbReference type="Proteomes" id="UP001205740"/>
    </source>
</evidence>
<keyword evidence="2 10" id="KW-0732">Signal</keyword>
<evidence type="ECO:0000256" key="8">
    <source>
        <dbReference type="SAM" id="MobiDB-lite"/>
    </source>
</evidence>
<feature type="chain" id="PRO_5046467295" evidence="10">
    <location>
        <begin position="31"/>
        <end position="434"/>
    </location>
</feature>
<evidence type="ECO:0000256" key="1">
    <source>
        <dbReference type="ARBA" id="ARBA00007164"/>
    </source>
</evidence>
<evidence type="ECO:0000256" key="6">
    <source>
        <dbReference type="ARBA" id="ARBA00023316"/>
    </source>
</evidence>
<dbReference type="GO" id="GO:0004180">
    <property type="term" value="F:carboxypeptidase activity"/>
    <property type="evidence" value="ECO:0007669"/>
    <property type="project" value="UniProtKB-KW"/>
</dbReference>
<comment type="similarity">
    <text evidence="1 7">Belongs to the peptidase S11 family.</text>
</comment>
<protein>
    <submittedName>
        <fullName evidence="12">D-alanyl-D-alanine carboxypeptidase (Penicillin-binding protein 5/6)</fullName>
    </submittedName>
</protein>
<dbReference type="RefSeq" id="WP_253653973.1">
    <property type="nucleotide sequence ID" value="NZ_BAAAOE010000003.1"/>
</dbReference>
<evidence type="ECO:0000256" key="2">
    <source>
        <dbReference type="ARBA" id="ARBA00022729"/>
    </source>
</evidence>
<dbReference type="Pfam" id="PF00768">
    <property type="entry name" value="Peptidase_S11"/>
    <property type="match status" value="1"/>
</dbReference>
<name>A0ABT1GZE0_9NOCA</name>
<feature type="compositionally biased region" description="Polar residues" evidence="8">
    <location>
        <begin position="375"/>
        <end position="396"/>
    </location>
</feature>
<keyword evidence="6" id="KW-0961">Cell wall biogenesis/degradation</keyword>
<gene>
    <name evidence="12" type="ORF">LX12_001554</name>
</gene>
<evidence type="ECO:0000259" key="11">
    <source>
        <dbReference type="Pfam" id="PF00768"/>
    </source>
</evidence>
<evidence type="ECO:0000256" key="5">
    <source>
        <dbReference type="ARBA" id="ARBA00022984"/>
    </source>
</evidence>
<evidence type="ECO:0000256" key="9">
    <source>
        <dbReference type="SAM" id="Phobius"/>
    </source>
</evidence>
<keyword evidence="9" id="KW-0472">Membrane</keyword>
<feature type="region of interest" description="Disordered" evidence="8">
    <location>
        <begin position="37"/>
        <end position="86"/>
    </location>
</feature>
<dbReference type="InterPro" id="IPR001967">
    <property type="entry name" value="Peptidase_S11_N"/>
</dbReference>
<evidence type="ECO:0000256" key="7">
    <source>
        <dbReference type="RuleBase" id="RU004016"/>
    </source>
</evidence>
<keyword evidence="13" id="KW-1185">Reference proteome</keyword>
<feature type="region of interest" description="Disordered" evidence="8">
    <location>
        <begin position="366"/>
        <end position="401"/>
    </location>
</feature>
<dbReference type="PRINTS" id="PR00725">
    <property type="entry name" value="DADACBPTASE1"/>
</dbReference>
<dbReference type="InterPro" id="IPR018044">
    <property type="entry name" value="Peptidase_S11"/>
</dbReference>
<dbReference type="PANTHER" id="PTHR21581">
    <property type="entry name" value="D-ALANYL-D-ALANINE CARBOXYPEPTIDASE"/>
    <property type="match status" value="1"/>
</dbReference>
<evidence type="ECO:0000313" key="12">
    <source>
        <dbReference type="EMBL" id="MCP2160367.1"/>
    </source>
</evidence>
<dbReference type="Gene3D" id="3.40.710.10">
    <property type="entry name" value="DD-peptidase/beta-lactamase superfamily"/>
    <property type="match status" value="1"/>
</dbReference>
<keyword evidence="9" id="KW-0812">Transmembrane</keyword>
<keyword evidence="4" id="KW-0133">Cell shape</keyword>
<dbReference type="EMBL" id="JAMTCG010000003">
    <property type="protein sequence ID" value="MCP2160367.1"/>
    <property type="molecule type" value="Genomic_DNA"/>
</dbReference>
<evidence type="ECO:0000256" key="4">
    <source>
        <dbReference type="ARBA" id="ARBA00022960"/>
    </source>
</evidence>
<feature type="transmembrane region" description="Helical" evidence="9">
    <location>
        <begin position="405"/>
        <end position="427"/>
    </location>
</feature>
<accession>A0ABT1GZE0</accession>
<keyword evidence="12" id="KW-0645">Protease</keyword>
<feature type="signal peptide" evidence="10">
    <location>
        <begin position="1"/>
        <end position="30"/>
    </location>
</feature>
<keyword evidence="12" id="KW-0121">Carboxypeptidase</keyword>
<comment type="caution">
    <text evidence="12">The sequence shown here is derived from an EMBL/GenBank/DDBJ whole genome shotgun (WGS) entry which is preliminary data.</text>
</comment>
<evidence type="ECO:0000256" key="3">
    <source>
        <dbReference type="ARBA" id="ARBA00022801"/>
    </source>
</evidence>
<dbReference type="Proteomes" id="UP001205740">
    <property type="component" value="Unassembled WGS sequence"/>
</dbReference>
<sequence>MRGVSRAMRVTVAAGLIAGSTLLPVAVAGAAPAAAEPTAPVVAPSTPDTEACPYRVSPAPPVDNSEVPPSGQQAPSPLPVPQPPVGGERLAACGVVTPSSTAPVPGGLTSAGWLVADATNGTVVAAKDPHGRYRPASTIKTLLALVALRDLDLDTVVTGTREDYGMEGDSAGIGPGGRYTVRQLLQGLLMVSGNDCANALARELGGYEAAVGKMNDLAHSLGAEDTRAASPSGLDAPGMSTSPYDLALIFRAGLRNPTFRDLISHVDAPFPGYPPLPEVPGDKPHVGYQMQSQNRLLVDGFPGVIGGKTGYTDDARKTYVGAVDRDGRTLVVVQMYGLNEAGDLYWDQSKALLDWGFATPRTASVGTLVDGPASESATTTSPRRSNSGPALAQNVSDEGPSDSGVSYRLVVGGIGTVVVLGLVVAAVRINRRTR</sequence>
<dbReference type="PANTHER" id="PTHR21581:SF33">
    <property type="entry name" value="D-ALANYL-D-ALANINE CARBOXYPEPTIDASE DACB"/>
    <property type="match status" value="1"/>
</dbReference>
<reference evidence="12 13" key="1">
    <citation type="submission" date="2022-06" db="EMBL/GenBank/DDBJ databases">
        <title>Genomic Encyclopedia of Archaeal and Bacterial Type Strains, Phase II (KMG-II): from individual species to whole genera.</title>
        <authorList>
            <person name="Goeker M."/>
        </authorList>
    </citation>
    <scope>NUCLEOTIDE SEQUENCE [LARGE SCALE GENOMIC DNA]</scope>
    <source>
        <strain evidence="12 13">DSM 45037</strain>
    </source>
</reference>
<evidence type="ECO:0000256" key="10">
    <source>
        <dbReference type="SAM" id="SignalP"/>
    </source>
</evidence>